<comment type="caution">
    <text evidence="2">The sequence shown here is derived from an EMBL/GenBank/DDBJ whole genome shotgun (WGS) entry which is preliminary data.</text>
</comment>
<evidence type="ECO:0000313" key="3">
    <source>
        <dbReference type="Proteomes" id="UP000179057"/>
    </source>
</evidence>
<reference evidence="2 3" key="1">
    <citation type="journal article" date="2016" name="Nat. Commun.">
        <title>Thousands of microbial genomes shed light on interconnected biogeochemical processes in an aquifer system.</title>
        <authorList>
            <person name="Anantharaman K."/>
            <person name="Brown C.T."/>
            <person name="Hug L.A."/>
            <person name="Sharon I."/>
            <person name="Castelle C.J."/>
            <person name="Probst A.J."/>
            <person name="Thomas B.C."/>
            <person name="Singh A."/>
            <person name="Wilkins M.J."/>
            <person name="Karaoz U."/>
            <person name="Brodie E.L."/>
            <person name="Williams K.H."/>
            <person name="Hubbard S.S."/>
            <person name="Banfield J.F."/>
        </authorList>
    </citation>
    <scope>NUCLEOTIDE SEQUENCE [LARGE SCALE GENOMIC DNA]</scope>
</reference>
<gene>
    <name evidence="2" type="ORF">A2610_03280</name>
</gene>
<evidence type="ECO:0000256" key="1">
    <source>
        <dbReference type="SAM" id="Phobius"/>
    </source>
</evidence>
<keyword evidence="1" id="KW-0472">Membrane</keyword>
<protein>
    <submittedName>
        <fullName evidence="2">Uncharacterized protein</fullName>
    </submittedName>
</protein>
<sequence length="92" mass="10311">MCSCGGWLIAIGFIICFVGMFYSRPETADVLDPMLETTQDAWLLFMETHSFDISLGGVALMFIGAGVMCLADTNMMHTKNKLIGKWQWRVLL</sequence>
<organism evidence="2 3">
    <name type="scientific">Candidatus Wolfebacteria bacterium RIFOXYD1_FULL_48_65</name>
    <dbReference type="NCBI Taxonomy" id="1802561"/>
    <lineage>
        <taxon>Bacteria</taxon>
        <taxon>Candidatus Wolfeibacteriota</taxon>
    </lineage>
</organism>
<dbReference type="AlphaFoldDB" id="A0A1F8E4E2"/>
<dbReference type="EMBL" id="MGIV01000005">
    <property type="protein sequence ID" value="OGM95497.1"/>
    <property type="molecule type" value="Genomic_DNA"/>
</dbReference>
<keyword evidence="1" id="KW-1133">Transmembrane helix</keyword>
<keyword evidence="1" id="KW-0812">Transmembrane</keyword>
<dbReference type="Proteomes" id="UP000179057">
    <property type="component" value="Unassembled WGS sequence"/>
</dbReference>
<accession>A0A1F8E4E2</accession>
<proteinExistence type="predicted"/>
<evidence type="ECO:0000313" key="2">
    <source>
        <dbReference type="EMBL" id="OGM95497.1"/>
    </source>
</evidence>
<name>A0A1F8E4E2_9BACT</name>
<feature type="transmembrane region" description="Helical" evidence="1">
    <location>
        <begin position="53"/>
        <end position="71"/>
    </location>
</feature>
<feature type="transmembrane region" description="Helical" evidence="1">
    <location>
        <begin position="7"/>
        <end position="24"/>
    </location>
</feature>